<comment type="subcellular location">
    <subcellularLocation>
        <location evidence="1">Mitochondrion matrix</location>
    </subcellularLocation>
</comment>
<dbReference type="AlphaFoldDB" id="A0AAW0GJG0"/>
<sequence length="155" mass="17935">MRNRKKTVASYYLPASAASPGFPAFPFPNLTQQRPLEDVSGPHELGTATSFTMTVQHSGLQKEVLALYRRALRMVQTKPPPVQPKFRLFVQHTFKTQAFSLSPKDISAIEHLLRKGKKQLEVYEDPKVRDCWVSKEMRDWDERHRRRTNSKLEGL</sequence>
<evidence type="ECO:0000256" key="1">
    <source>
        <dbReference type="ARBA" id="ARBA00004305"/>
    </source>
</evidence>
<protein>
    <recommendedName>
        <fullName evidence="5">Complex 1 LYR protein domain-containing protein</fullName>
    </recommendedName>
</protein>
<dbReference type="Pfam" id="PF05347">
    <property type="entry name" value="Complex1_LYR"/>
    <property type="match status" value="1"/>
</dbReference>
<evidence type="ECO:0000256" key="4">
    <source>
        <dbReference type="ARBA" id="ARBA00025715"/>
    </source>
</evidence>
<organism evidence="6 7">
    <name type="scientific">Cerrena zonata</name>
    <dbReference type="NCBI Taxonomy" id="2478898"/>
    <lineage>
        <taxon>Eukaryota</taxon>
        <taxon>Fungi</taxon>
        <taxon>Dikarya</taxon>
        <taxon>Basidiomycota</taxon>
        <taxon>Agaricomycotina</taxon>
        <taxon>Agaricomycetes</taxon>
        <taxon>Polyporales</taxon>
        <taxon>Cerrenaceae</taxon>
        <taxon>Cerrena</taxon>
    </lineage>
</organism>
<evidence type="ECO:0000313" key="6">
    <source>
        <dbReference type="EMBL" id="KAK7689997.1"/>
    </source>
</evidence>
<comment type="caution">
    <text evidence="6">The sequence shown here is derived from an EMBL/GenBank/DDBJ whole genome shotgun (WGS) entry which is preliminary data.</text>
</comment>
<dbReference type="GO" id="GO:0034553">
    <property type="term" value="P:mitochondrial respiratory chain complex II assembly"/>
    <property type="evidence" value="ECO:0007669"/>
    <property type="project" value="InterPro"/>
</dbReference>
<evidence type="ECO:0000259" key="5">
    <source>
        <dbReference type="Pfam" id="PF05347"/>
    </source>
</evidence>
<feature type="domain" description="Complex 1 LYR protein" evidence="5">
    <location>
        <begin position="62"/>
        <end position="122"/>
    </location>
</feature>
<dbReference type="GO" id="GO:0005759">
    <property type="term" value="C:mitochondrial matrix"/>
    <property type="evidence" value="ECO:0007669"/>
    <property type="project" value="UniProtKB-SubCell"/>
</dbReference>
<dbReference type="PANTHER" id="PTHR13675:SF1">
    <property type="entry name" value="SUCCINATE DEHYDROGENASE ASSEMBLY FACTOR 1, MITOCHONDRIAL"/>
    <property type="match status" value="1"/>
</dbReference>
<name>A0AAW0GJG0_9APHY</name>
<dbReference type="InterPro" id="IPR008011">
    <property type="entry name" value="Complex1_LYR_dom"/>
</dbReference>
<proteinExistence type="inferred from homology"/>
<comment type="similarity">
    <text evidence="4">Belongs to the complex I LYR family. SDHAF1 subfamily.</text>
</comment>
<dbReference type="InterPro" id="IPR045295">
    <property type="entry name" value="Complex1_LYR_SDHAF1_LYRM8"/>
</dbReference>
<evidence type="ECO:0000313" key="7">
    <source>
        <dbReference type="Proteomes" id="UP001385951"/>
    </source>
</evidence>
<accession>A0AAW0GJG0</accession>
<gene>
    <name evidence="6" type="ORF">QCA50_006639</name>
</gene>
<reference evidence="6 7" key="1">
    <citation type="submission" date="2022-09" db="EMBL/GenBank/DDBJ databases">
        <authorList>
            <person name="Palmer J.M."/>
        </authorList>
    </citation>
    <scope>NUCLEOTIDE SEQUENCE [LARGE SCALE GENOMIC DNA]</scope>
    <source>
        <strain evidence="6 7">DSM 7382</strain>
    </source>
</reference>
<evidence type="ECO:0000256" key="3">
    <source>
        <dbReference type="ARBA" id="ARBA00023186"/>
    </source>
</evidence>
<dbReference type="EMBL" id="JASBNA010000007">
    <property type="protein sequence ID" value="KAK7689997.1"/>
    <property type="molecule type" value="Genomic_DNA"/>
</dbReference>
<dbReference type="PANTHER" id="PTHR13675">
    <property type="entry name" value="LYR MOTIF-CONTAINING PROTEIN 2"/>
    <property type="match status" value="1"/>
</dbReference>
<dbReference type="Proteomes" id="UP001385951">
    <property type="component" value="Unassembled WGS sequence"/>
</dbReference>
<keyword evidence="2" id="KW-0496">Mitochondrion</keyword>
<dbReference type="CDD" id="cd20268">
    <property type="entry name" value="Complex1_LYR_SDHAF1_LYRM8"/>
    <property type="match status" value="1"/>
</dbReference>
<evidence type="ECO:0000256" key="2">
    <source>
        <dbReference type="ARBA" id="ARBA00023128"/>
    </source>
</evidence>
<keyword evidence="7" id="KW-1185">Reference proteome</keyword>
<keyword evidence="3" id="KW-0143">Chaperone</keyword>